<evidence type="ECO:0000256" key="2">
    <source>
        <dbReference type="SAM" id="SignalP"/>
    </source>
</evidence>
<evidence type="ECO:0000256" key="1">
    <source>
        <dbReference type="SAM" id="MobiDB-lite"/>
    </source>
</evidence>
<feature type="signal peptide" evidence="2">
    <location>
        <begin position="1"/>
        <end position="29"/>
    </location>
</feature>
<sequence>MRLTQLTKVAAVSAVIAAPLAVGTPAAHASTGAASSAYGIAASGLVSLPPTPAVASSGQPARASIVDLPANPLLKASVLSTTAAPGRARASVADLRSGKLGLSAHLITARCENGVGTSALAKVVLGGRPLKADAAPNTALTVGLDGIGGASVILNKQVRDSSGRLTVTALELSVGLAPGKSQTISIASATCGPVSTPEGEAPVPTPVPGDLPVTG</sequence>
<accession>A0ABR7LZM5</accession>
<gene>
    <name evidence="3" type="ORF">HKK74_32290</name>
</gene>
<evidence type="ECO:0008006" key="5">
    <source>
        <dbReference type="Google" id="ProtNLM"/>
    </source>
</evidence>
<comment type="caution">
    <text evidence="3">The sequence shown here is derived from an EMBL/GenBank/DDBJ whole genome shotgun (WGS) entry which is preliminary data.</text>
</comment>
<protein>
    <recommendedName>
        <fullName evidence="5">Cholesterol esterase</fullName>
    </recommendedName>
</protein>
<feature type="region of interest" description="Disordered" evidence="1">
    <location>
        <begin position="193"/>
        <end position="215"/>
    </location>
</feature>
<proteinExistence type="predicted"/>
<evidence type="ECO:0000313" key="4">
    <source>
        <dbReference type="Proteomes" id="UP000805614"/>
    </source>
</evidence>
<reference evidence="3 4" key="1">
    <citation type="submission" date="2020-06" db="EMBL/GenBank/DDBJ databases">
        <title>Actinomadura xiongansis sp. nov., isolated from soil of Baiyangdian.</title>
        <authorList>
            <person name="Zhang X."/>
        </authorList>
    </citation>
    <scope>NUCLEOTIDE SEQUENCE [LARGE SCALE GENOMIC DNA]</scope>
    <source>
        <strain evidence="3 4">HBUM206468</strain>
    </source>
</reference>
<dbReference type="Proteomes" id="UP000805614">
    <property type="component" value="Unassembled WGS sequence"/>
</dbReference>
<name>A0ABR7LZM5_9ACTN</name>
<dbReference type="RefSeq" id="WP_187247183.1">
    <property type="nucleotide sequence ID" value="NZ_BAAAOK010000009.1"/>
</dbReference>
<feature type="chain" id="PRO_5046697175" description="Cholesterol esterase" evidence="2">
    <location>
        <begin position="30"/>
        <end position="215"/>
    </location>
</feature>
<organism evidence="3 4">
    <name type="scientific">Actinomadura alba</name>
    <dbReference type="NCBI Taxonomy" id="406431"/>
    <lineage>
        <taxon>Bacteria</taxon>
        <taxon>Bacillati</taxon>
        <taxon>Actinomycetota</taxon>
        <taxon>Actinomycetes</taxon>
        <taxon>Streptosporangiales</taxon>
        <taxon>Thermomonosporaceae</taxon>
        <taxon>Actinomadura</taxon>
    </lineage>
</organism>
<keyword evidence="4" id="KW-1185">Reference proteome</keyword>
<keyword evidence="2" id="KW-0732">Signal</keyword>
<dbReference type="EMBL" id="JABVEC010000037">
    <property type="protein sequence ID" value="MBC6470133.1"/>
    <property type="molecule type" value="Genomic_DNA"/>
</dbReference>
<evidence type="ECO:0000313" key="3">
    <source>
        <dbReference type="EMBL" id="MBC6470133.1"/>
    </source>
</evidence>